<gene>
    <name evidence="8" type="ORF">C8N44_13433</name>
</gene>
<dbReference type="Pfam" id="PF13495">
    <property type="entry name" value="Phage_int_SAM_4"/>
    <property type="match status" value="1"/>
</dbReference>
<keyword evidence="3 5" id="KW-0238">DNA-binding</keyword>
<comment type="caution">
    <text evidence="8">The sequence shown here is derived from an EMBL/GenBank/DDBJ whole genome shotgun (WGS) entry which is preliminary data.</text>
</comment>
<dbReference type="GO" id="GO:0015074">
    <property type="term" value="P:DNA integration"/>
    <property type="evidence" value="ECO:0007669"/>
    <property type="project" value="UniProtKB-KW"/>
</dbReference>
<dbReference type="Gene3D" id="1.10.443.10">
    <property type="entry name" value="Intergrase catalytic core"/>
    <property type="match status" value="1"/>
</dbReference>
<dbReference type="GO" id="GO:0003677">
    <property type="term" value="F:DNA binding"/>
    <property type="evidence" value="ECO:0007669"/>
    <property type="project" value="UniProtKB-UniRule"/>
</dbReference>
<reference evidence="8 9" key="1">
    <citation type="submission" date="2018-04" db="EMBL/GenBank/DDBJ databases">
        <title>Genomic Encyclopedia of Archaeal and Bacterial Type Strains, Phase II (KMG-II): from individual species to whole genera.</title>
        <authorList>
            <person name="Goeker M."/>
        </authorList>
    </citation>
    <scope>NUCLEOTIDE SEQUENCE [LARGE SCALE GENOMIC DNA]</scope>
    <source>
        <strain evidence="8 9">DSM 29329</strain>
    </source>
</reference>
<dbReference type="SUPFAM" id="SSF56349">
    <property type="entry name" value="DNA breaking-rejoining enzymes"/>
    <property type="match status" value="1"/>
</dbReference>
<evidence type="ECO:0000256" key="5">
    <source>
        <dbReference type="PROSITE-ProRule" id="PRU01248"/>
    </source>
</evidence>
<comment type="similarity">
    <text evidence="1">Belongs to the 'phage' integrase family.</text>
</comment>
<dbReference type="PANTHER" id="PTHR30349:SF41">
    <property type="entry name" value="INTEGRASE_RECOMBINASE PROTEIN MJ0367-RELATED"/>
    <property type="match status" value="1"/>
</dbReference>
<protein>
    <submittedName>
        <fullName evidence="8">Site-specific recombinase XerD</fullName>
    </submittedName>
</protein>
<dbReference type="OrthoDB" id="7354488at2"/>
<evidence type="ECO:0000256" key="2">
    <source>
        <dbReference type="ARBA" id="ARBA00022908"/>
    </source>
</evidence>
<evidence type="ECO:0000313" key="8">
    <source>
        <dbReference type="EMBL" id="PTX40378.1"/>
    </source>
</evidence>
<dbReference type="CDD" id="cd00397">
    <property type="entry name" value="DNA_BRE_C"/>
    <property type="match status" value="1"/>
</dbReference>
<feature type="domain" description="Core-binding (CB)" evidence="7">
    <location>
        <begin position="163"/>
        <end position="246"/>
    </location>
</feature>
<dbReference type="InterPro" id="IPR044068">
    <property type="entry name" value="CB"/>
</dbReference>
<evidence type="ECO:0000259" key="6">
    <source>
        <dbReference type="PROSITE" id="PS51898"/>
    </source>
</evidence>
<keyword evidence="9" id="KW-1185">Reference proteome</keyword>
<evidence type="ECO:0000256" key="3">
    <source>
        <dbReference type="ARBA" id="ARBA00023125"/>
    </source>
</evidence>
<evidence type="ECO:0000313" key="9">
    <source>
        <dbReference type="Proteomes" id="UP000244069"/>
    </source>
</evidence>
<dbReference type="Pfam" id="PF00589">
    <property type="entry name" value="Phage_integrase"/>
    <property type="match status" value="1"/>
</dbReference>
<dbReference type="PROSITE" id="PS51898">
    <property type="entry name" value="TYR_RECOMBINASE"/>
    <property type="match status" value="1"/>
</dbReference>
<dbReference type="InterPro" id="IPR013762">
    <property type="entry name" value="Integrase-like_cat_sf"/>
</dbReference>
<dbReference type="EMBL" id="QBKN01000034">
    <property type="protein sequence ID" value="PTX40378.1"/>
    <property type="molecule type" value="Genomic_DNA"/>
</dbReference>
<keyword evidence="4" id="KW-0233">DNA recombination</keyword>
<evidence type="ECO:0000259" key="7">
    <source>
        <dbReference type="PROSITE" id="PS51900"/>
    </source>
</evidence>
<evidence type="ECO:0000256" key="4">
    <source>
        <dbReference type="ARBA" id="ARBA00023172"/>
    </source>
</evidence>
<dbReference type="Proteomes" id="UP000244069">
    <property type="component" value="Unassembled WGS sequence"/>
</dbReference>
<name>A0A2T6A971_9RHOB</name>
<dbReference type="GO" id="GO:0006310">
    <property type="term" value="P:DNA recombination"/>
    <property type="evidence" value="ECO:0007669"/>
    <property type="project" value="UniProtKB-KW"/>
</dbReference>
<dbReference type="PANTHER" id="PTHR30349">
    <property type="entry name" value="PHAGE INTEGRASE-RELATED"/>
    <property type="match status" value="1"/>
</dbReference>
<dbReference type="InterPro" id="IPR010998">
    <property type="entry name" value="Integrase_recombinase_N"/>
</dbReference>
<dbReference type="InterPro" id="IPR050090">
    <property type="entry name" value="Tyrosine_recombinase_XerCD"/>
</dbReference>
<dbReference type="InterPro" id="IPR002104">
    <property type="entry name" value="Integrase_catalytic"/>
</dbReference>
<evidence type="ECO:0000256" key="1">
    <source>
        <dbReference type="ARBA" id="ARBA00008857"/>
    </source>
</evidence>
<dbReference type="InterPro" id="IPR011010">
    <property type="entry name" value="DNA_brk_join_enz"/>
</dbReference>
<feature type="domain" description="Tyr recombinase" evidence="6">
    <location>
        <begin position="274"/>
        <end position="478"/>
    </location>
</feature>
<dbReference type="AlphaFoldDB" id="A0A2T6A971"/>
<dbReference type="RefSeq" id="WP_107978542.1">
    <property type="nucleotide sequence ID" value="NZ_BMEZ01000033.1"/>
</dbReference>
<dbReference type="Gene3D" id="1.10.150.130">
    <property type="match status" value="1"/>
</dbReference>
<proteinExistence type="inferred from homology"/>
<dbReference type="InterPro" id="IPR004107">
    <property type="entry name" value="Integrase_SAM-like_N"/>
</dbReference>
<dbReference type="PROSITE" id="PS51900">
    <property type="entry name" value="CB"/>
    <property type="match status" value="1"/>
</dbReference>
<sequence length="529" mass="60332">MSRSYRGVRPKTHRVYSVQDVLTLYDISRNTVCNWVRGGLVPVDKQKPQLFRGAELARFHADRRQERPKLRSGEFKCLGCKAVLFPETTTVCFQTSSKGEMFANATCPDCGASLMKRLGKTEYDSIRNCLDTNTSLNSIDEELGARPACIGTNQAKPAQTQPSPNDRLIRDWQDYAGRYTEKTVDAHLAAIRSFEAFIQLKSFSKVTTDDAAAWREDVVSSGGGGLSHSTIRHRASHLRAFFEWLGKEAGFRHLAPVPAYFELPRRFHQKKVSKSREYPTLDEAEEILDAMPTKTLKDRRQRAIFAFAFLGGLRADALITVRRRHVDLARRQITHDGEEMRTKNGKSFVVNWFPRTEHFRQVFIAWFEEGTALGLQPDDALFPDLASLSSARRRKKDPIAPMKTIGAVSEAFKIASKNRATAYSPHSARHTLVQLGDQICRTAEARKAWSLNLGHASEEVTWRYYGKVDDGRKREIFEVFEAAEPSTSDELELMLAYHEHKLMRGTPEFEQAEVLVFARQQERRWNDQR</sequence>
<keyword evidence="2" id="KW-0229">DNA integration</keyword>
<accession>A0A2T6A971</accession>
<organism evidence="8 9">
    <name type="scientific">Allosediminivita pacifica</name>
    <dbReference type="NCBI Taxonomy" id="1267769"/>
    <lineage>
        <taxon>Bacteria</taxon>
        <taxon>Pseudomonadati</taxon>
        <taxon>Pseudomonadota</taxon>
        <taxon>Alphaproteobacteria</taxon>
        <taxon>Rhodobacterales</taxon>
        <taxon>Paracoccaceae</taxon>
        <taxon>Allosediminivita</taxon>
    </lineage>
</organism>